<feature type="non-terminal residue" evidence="2">
    <location>
        <position position="31"/>
    </location>
</feature>
<proteinExistence type="predicted"/>
<keyword evidence="1" id="KW-0472">Membrane</keyword>
<evidence type="ECO:0000313" key="2">
    <source>
        <dbReference type="EMBL" id="GCC45577.1"/>
    </source>
</evidence>
<evidence type="ECO:0000313" key="3">
    <source>
        <dbReference type="Proteomes" id="UP000287033"/>
    </source>
</evidence>
<organism evidence="2 3">
    <name type="scientific">Chiloscyllium punctatum</name>
    <name type="common">Brownbanded bambooshark</name>
    <name type="synonym">Hemiscyllium punctatum</name>
    <dbReference type="NCBI Taxonomy" id="137246"/>
    <lineage>
        <taxon>Eukaryota</taxon>
        <taxon>Metazoa</taxon>
        <taxon>Chordata</taxon>
        <taxon>Craniata</taxon>
        <taxon>Vertebrata</taxon>
        <taxon>Chondrichthyes</taxon>
        <taxon>Elasmobranchii</taxon>
        <taxon>Galeomorphii</taxon>
        <taxon>Galeoidea</taxon>
        <taxon>Orectolobiformes</taxon>
        <taxon>Hemiscylliidae</taxon>
        <taxon>Chiloscyllium</taxon>
    </lineage>
</organism>
<protein>
    <submittedName>
        <fullName evidence="2">Uncharacterized protein</fullName>
    </submittedName>
</protein>
<dbReference type="EMBL" id="BEZZ01168157">
    <property type="protein sequence ID" value="GCC45577.1"/>
    <property type="molecule type" value="Genomic_DNA"/>
</dbReference>
<dbReference type="Proteomes" id="UP000287033">
    <property type="component" value="Unassembled WGS sequence"/>
</dbReference>
<feature type="transmembrane region" description="Helical" evidence="1">
    <location>
        <begin position="7"/>
        <end position="26"/>
    </location>
</feature>
<name>A0A401TSF0_CHIPU</name>
<reference evidence="2 3" key="1">
    <citation type="journal article" date="2018" name="Nat. Ecol. Evol.">
        <title>Shark genomes provide insights into elasmobranch evolution and the origin of vertebrates.</title>
        <authorList>
            <person name="Hara Y"/>
            <person name="Yamaguchi K"/>
            <person name="Onimaru K"/>
            <person name="Kadota M"/>
            <person name="Koyanagi M"/>
            <person name="Keeley SD"/>
            <person name="Tatsumi K"/>
            <person name="Tanaka K"/>
            <person name="Motone F"/>
            <person name="Kageyama Y"/>
            <person name="Nozu R"/>
            <person name="Adachi N"/>
            <person name="Nishimura O"/>
            <person name="Nakagawa R"/>
            <person name="Tanegashima C"/>
            <person name="Kiyatake I"/>
            <person name="Matsumoto R"/>
            <person name="Murakumo K"/>
            <person name="Nishida K"/>
            <person name="Terakita A"/>
            <person name="Kuratani S"/>
            <person name="Sato K"/>
            <person name="Hyodo S Kuraku.S."/>
        </authorList>
    </citation>
    <scope>NUCLEOTIDE SEQUENCE [LARGE SCALE GENOMIC DNA]</scope>
</reference>
<dbReference type="AlphaFoldDB" id="A0A401TSF0"/>
<gene>
    <name evidence="2" type="ORF">chiPu_0029865</name>
</gene>
<sequence length="31" mass="3550">MKSVLNALRRVSPTTLVVLVAVWAGYKLWDY</sequence>
<keyword evidence="3" id="KW-1185">Reference proteome</keyword>
<accession>A0A401TSF0</accession>
<keyword evidence="1" id="KW-1133">Transmembrane helix</keyword>
<keyword evidence="1" id="KW-0812">Transmembrane</keyword>
<evidence type="ECO:0000256" key="1">
    <source>
        <dbReference type="SAM" id="Phobius"/>
    </source>
</evidence>
<comment type="caution">
    <text evidence="2">The sequence shown here is derived from an EMBL/GenBank/DDBJ whole genome shotgun (WGS) entry which is preliminary data.</text>
</comment>